<feature type="region of interest" description="Disordered" evidence="1">
    <location>
        <begin position="100"/>
        <end position="171"/>
    </location>
</feature>
<evidence type="ECO:0000313" key="3">
    <source>
        <dbReference type="Proteomes" id="UP000230802"/>
    </source>
</evidence>
<evidence type="ECO:0000313" key="2">
    <source>
        <dbReference type="EMBL" id="PIP64188.1"/>
    </source>
</evidence>
<dbReference type="AlphaFoldDB" id="A0A2H0C4F7"/>
<evidence type="ECO:0000256" key="1">
    <source>
        <dbReference type="SAM" id="MobiDB-lite"/>
    </source>
</evidence>
<feature type="compositionally biased region" description="Basic and acidic residues" evidence="1">
    <location>
        <begin position="100"/>
        <end position="125"/>
    </location>
</feature>
<feature type="region of interest" description="Disordered" evidence="1">
    <location>
        <begin position="38"/>
        <end position="72"/>
    </location>
</feature>
<proteinExistence type="predicted"/>
<sequence length="171" mass="20010">MPKGSFWSDTFEQLAELGKSTAKQSVQAVKQTFDPLKMMEKTVNPNAKNDKGIEQLEKGKGKKQSHTPLDFNKLENQYQNQDKMKADALRNRLFQLVKSEDKKILQEKKQEELQKKRQEEYEKQEKKRRQQQQAMQQPADIPHGKERKSIFSHKKVAQREKTEVKPASGKQ</sequence>
<organism evidence="2 3">
    <name type="scientific">Candidatus Roizmanbacteria bacterium CG22_combo_CG10-13_8_21_14_all_33_16</name>
    <dbReference type="NCBI Taxonomy" id="1974859"/>
    <lineage>
        <taxon>Bacteria</taxon>
        <taxon>Candidatus Roizmaniibacteriota</taxon>
    </lineage>
</organism>
<dbReference type="EMBL" id="PCTD01000174">
    <property type="protein sequence ID" value="PIP64188.1"/>
    <property type="molecule type" value="Genomic_DNA"/>
</dbReference>
<name>A0A2H0C4F7_9BACT</name>
<reference evidence="2 3" key="1">
    <citation type="submission" date="2017-09" db="EMBL/GenBank/DDBJ databases">
        <title>Depth-based differentiation of microbial function through sediment-hosted aquifers and enrichment of novel symbionts in the deep terrestrial subsurface.</title>
        <authorList>
            <person name="Probst A.J."/>
            <person name="Ladd B."/>
            <person name="Jarett J.K."/>
            <person name="Geller-Mcgrath D.E."/>
            <person name="Sieber C.M."/>
            <person name="Emerson J.B."/>
            <person name="Anantharaman K."/>
            <person name="Thomas B.C."/>
            <person name="Malmstrom R."/>
            <person name="Stieglmeier M."/>
            <person name="Klingl A."/>
            <person name="Woyke T."/>
            <person name="Ryan C.M."/>
            <person name="Banfield J.F."/>
        </authorList>
    </citation>
    <scope>NUCLEOTIDE SEQUENCE [LARGE SCALE GENOMIC DNA]</scope>
    <source>
        <strain evidence="2">CG22_combo_CG10-13_8_21_14_all_33_16</strain>
    </source>
</reference>
<gene>
    <name evidence="2" type="ORF">COW96_03930</name>
</gene>
<protein>
    <submittedName>
        <fullName evidence="2">Uncharacterized protein</fullName>
    </submittedName>
</protein>
<dbReference type="Proteomes" id="UP000230802">
    <property type="component" value="Unassembled WGS sequence"/>
</dbReference>
<feature type="compositionally biased region" description="Basic and acidic residues" evidence="1">
    <location>
        <begin position="48"/>
        <end position="59"/>
    </location>
</feature>
<comment type="caution">
    <text evidence="2">The sequence shown here is derived from an EMBL/GenBank/DDBJ whole genome shotgun (WGS) entry which is preliminary data.</text>
</comment>
<accession>A0A2H0C4F7</accession>